<protein>
    <submittedName>
        <fullName evidence="2">Uncharacterized protein</fullName>
    </submittedName>
</protein>
<name>A0AAE0X1G2_9PEZI</name>
<evidence type="ECO:0000313" key="3">
    <source>
        <dbReference type="Proteomes" id="UP001270362"/>
    </source>
</evidence>
<feature type="compositionally biased region" description="Polar residues" evidence="1">
    <location>
        <begin position="1"/>
        <end position="11"/>
    </location>
</feature>
<dbReference type="AlphaFoldDB" id="A0AAE0X1G2"/>
<proteinExistence type="predicted"/>
<organism evidence="2 3">
    <name type="scientific">Podospora appendiculata</name>
    <dbReference type="NCBI Taxonomy" id="314037"/>
    <lineage>
        <taxon>Eukaryota</taxon>
        <taxon>Fungi</taxon>
        <taxon>Dikarya</taxon>
        <taxon>Ascomycota</taxon>
        <taxon>Pezizomycotina</taxon>
        <taxon>Sordariomycetes</taxon>
        <taxon>Sordariomycetidae</taxon>
        <taxon>Sordariales</taxon>
        <taxon>Podosporaceae</taxon>
        <taxon>Podospora</taxon>
    </lineage>
</organism>
<comment type="caution">
    <text evidence="2">The sequence shown here is derived from an EMBL/GenBank/DDBJ whole genome shotgun (WGS) entry which is preliminary data.</text>
</comment>
<sequence>MNKKQGLNHQIGSYHPPITKTEGPKLGISSVTNERWRLTIHYNWTAQLVLLIKGLPRKGNGPRDKDTDSALRNLAMPSLDEIRAVSPYSPIILDHYQTP</sequence>
<reference evidence="2" key="2">
    <citation type="submission" date="2023-06" db="EMBL/GenBank/DDBJ databases">
        <authorList>
            <consortium name="Lawrence Berkeley National Laboratory"/>
            <person name="Haridas S."/>
            <person name="Hensen N."/>
            <person name="Bonometti L."/>
            <person name="Westerberg I."/>
            <person name="Brannstrom I.O."/>
            <person name="Guillou S."/>
            <person name="Cros-Aarteil S."/>
            <person name="Calhoun S."/>
            <person name="Kuo A."/>
            <person name="Mondo S."/>
            <person name="Pangilinan J."/>
            <person name="Riley R."/>
            <person name="Labutti K."/>
            <person name="Andreopoulos B."/>
            <person name="Lipzen A."/>
            <person name="Chen C."/>
            <person name="Yanf M."/>
            <person name="Daum C."/>
            <person name="Ng V."/>
            <person name="Clum A."/>
            <person name="Steindorff A."/>
            <person name="Ohm R."/>
            <person name="Martin F."/>
            <person name="Silar P."/>
            <person name="Natvig D."/>
            <person name="Lalanne C."/>
            <person name="Gautier V."/>
            <person name="Ament-Velasquez S.L."/>
            <person name="Kruys A."/>
            <person name="Hutchinson M.I."/>
            <person name="Powell A.J."/>
            <person name="Barry K."/>
            <person name="Miller A.N."/>
            <person name="Grigoriev I.V."/>
            <person name="Debuchy R."/>
            <person name="Gladieux P."/>
            <person name="Thoren M.H."/>
            <person name="Johannesson H."/>
        </authorList>
    </citation>
    <scope>NUCLEOTIDE SEQUENCE</scope>
    <source>
        <strain evidence="2">CBS 314.62</strain>
    </source>
</reference>
<reference evidence="2" key="1">
    <citation type="journal article" date="2023" name="Mol. Phylogenet. Evol.">
        <title>Genome-scale phylogeny and comparative genomics of the fungal order Sordariales.</title>
        <authorList>
            <person name="Hensen N."/>
            <person name="Bonometti L."/>
            <person name="Westerberg I."/>
            <person name="Brannstrom I.O."/>
            <person name="Guillou S."/>
            <person name="Cros-Aarteil S."/>
            <person name="Calhoun S."/>
            <person name="Haridas S."/>
            <person name="Kuo A."/>
            <person name="Mondo S."/>
            <person name="Pangilinan J."/>
            <person name="Riley R."/>
            <person name="LaButti K."/>
            <person name="Andreopoulos B."/>
            <person name="Lipzen A."/>
            <person name="Chen C."/>
            <person name="Yan M."/>
            <person name="Daum C."/>
            <person name="Ng V."/>
            <person name="Clum A."/>
            <person name="Steindorff A."/>
            <person name="Ohm R.A."/>
            <person name="Martin F."/>
            <person name="Silar P."/>
            <person name="Natvig D.O."/>
            <person name="Lalanne C."/>
            <person name="Gautier V."/>
            <person name="Ament-Velasquez S.L."/>
            <person name="Kruys A."/>
            <person name="Hutchinson M.I."/>
            <person name="Powell A.J."/>
            <person name="Barry K."/>
            <person name="Miller A.N."/>
            <person name="Grigoriev I.V."/>
            <person name="Debuchy R."/>
            <person name="Gladieux P."/>
            <person name="Hiltunen Thoren M."/>
            <person name="Johannesson H."/>
        </authorList>
    </citation>
    <scope>NUCLEOTIDE SEQUENCE</scope>
    <source>
        <strain evidence="2">CBS 314.62</strain>
    </source>
</reference>
<keyword evidence="3" id="KW-1185">Reference proteome</keyword>
<dbReference type="Proteomes" id="UP001270362">
    <property type="component" value="Unassembled WGS sequence"/>
</dbReference>
<evidence type="ECO:0000313" key="2">
    <source>
        <dbReference type="EMBL" id="KAK3682794.1"/>
    </source>
</evidence>
<dbReference type="EMBL" id="JAULSO010000005">
    <property type="protein sequence ID" value="KAK3682794.1"/>
    <property type="molecule type" value="Genomic_DNA"/>
</dbReference>
<feature type="region of interest" description="Disordered" evidence="1">
    <location>
        <begin position="1"/>
        <end position="25"/>
    </location>
</feature>
<evidence type="ECO:0000256" key="1">
    <source>
        <dbReference type="SAM" id="MobiDB-lite"/>
    </source>
</evidence>
<gene>
    <name evidence="2" type="ORF">B0T22DRAFT_484816</name>
</gene>
<accession>A0AAE0X1G2</accession>